<evidence type="ECO:0000313" key="1">
    <source>
        <dbReference type="EMBL" id="CAI2376481.1"/>
    </source>
</evidence>
<sequence>MNSRTHHRTKYSRSIHRNKLKNNTRIITNDDYGMPDISIKNTRISRKINSTSRNNKTEYHTFNDFSRTSRIPNLNQNLRRKKRMELKSMLKQHQRGGFQQKFMNFAKSPSPVLLSKHKLLKTGMFQPKKINDFNTLIKRQKRIKMMKKFQQQNIKKFDEMVIKIQSFFRGYKARKIYRKIQADKNRKIIFLQHRWKEKRRNRAVNVILKFLRGYQEWMKYRLHITTIRTDLYFKGLRKQLERQSVATIEWAFLRYKVDFRPKIHRKTLRKLRKGLKTNSSSLKNSRNTLFLPKELVEERKAQKEDQKEVLIAVILSKVG</sequence>
<name>A0AAD1XPC2_EUPCR</name>
<protein>
    <submittedName>
        <fullName evidence="1">Uncharacterized protein</fullName>
    </submittedName>
</protein>
<keyword evidence="2" id="KW-1185">Reference proteome</keyword>
<dbReference type="EMBL" id="CAMPGE010018041">
    <property type="protein sequence ID" value="CAI2376481.1"/>
    <property type="molecule type" value="Genomic_DNA"/>
</dbReference>
<accession>A0AAD1XPC2</accession>
<proteinExistence type="predicted"/>
<dbReference type="Pfam" id="PF00612">
    <property type="entry name" value="IQ"/>
    <property type="match status" value="1"/>
</dbReference>
<dbReference type="InterPro" id="IPR000048">
    <property type="entry name" value="IQ_motif_EF-hand-BS"/>
</dbReference>
<comment type="caution">
    <text evidence="1">The sequence shown here is derived from an EMBL/GenBank/DDBJ whole genome shotgun (WGS) entry which is preliminary data.</text>
</comment>
<dbReference type="Proteomes" id="UP001295684">
    <property type="component" value="Unassembled WGS sequence"/>
</dbReference>
<gene>
    <name evidence="1" type="ORF">ECRASSUSDP1_LOCUS17851</name>
</gene>
<evidence type="ECO:0000313" key="2">
    <source>
        <dbReference type="Proteomes" id="UP001295684"/>
    </source>
</evidence>
<dbReference type="PROSITE" id="PS50096">
    <property type="entry name" value="IQ"/>
    <property type="match status" value="1"/>
</dbReference>
<dbReference type="SMART" id="SM00015">
    <property type="entry name" value="IQ"/>
    <property type="match status" value="2"/>
</dbReference>
<dbReference type="AlphaFoldDB" id="A0AAD1XPC2"/>
<organism evidence="1 2">
    <name type="scientific">Euplotes crassus</name>
    <dbReference type="NCBI Taxonomy" id="5936"/>
    <lineage>
        <taxon>Eukaryota</taxon>
        <taxon>Sar</taxon>
        <taxon>Alveolata</taxon>
        <taxon>Ciliophora</taxon>
        <taxon>Intramacronucleata</taxon>
        <taxon>Spirotrichea</taxon>
        <taxon>Hypotrichia</taxon>
        <taxon>Euplotida</taxon>
        <taxon>Euplotidae</taxon>
        <taxon>Moneuplotes</taxon>
    </lineage>
</organism>
<reference evidence="1" key="1">
    <citation type="submission" date="2023-07" db="EMBL/GenBank/DDBJ databases">
        <authorList>
            <consortium name="AG Swart"/>
            <person name="Singh M."/>
            <person name="Singh A."/>
            <person name="Seah K."/>
            <person name="Emmerich C."/>
        </authorList>
    </citation>
    <scope>NUCLEOTIDE SEQUENCE</scope>
    <source>
        <strain evidence="1">DP1</strain>
    </source>
</reference>